<keyword evidence="8" id="KW-0267">Excision nuclease</keyword>
<keyword evidence="9" id="KW-0238">DNA-binding</keyword>
<keyword evidence="7" id="KW-0067">ATP-binding</keyword>
<evidence type="ECO:0000256" key="5">
    <source>
        <dbReference type="ARBA" id="ARBA00022763"/>
    </source>
</evidence>
<evidence type="ECO:0000256" key="13">
    <source>
        <dbReference type="ARBA" id="ARBA00042156"/>
    </source>
</evidence>
<dbReference type="AlphaFoldDB" id="A0A8I0FDE4"/>
<evidence type="ECO:0000313" key="14">
    <source>
        <dbReference type="EMBL" id="MBD0222682.1"/>
    </source>
</evidence>
<evidence type="ECO:0000256" key="3">
    <source>
        <dbReference type="ARBA" id="ARBA00022737"/>
    </source>
</evidence>
<reference evidence="14" key="1">
    <citation type="submission" date="2020-08" db="EMBL/GenBank/DDBJ databases">
        <title>Diversity of carbapenem-resistant Acinetobacter baumannii and bacteriophage-mediated spread of the Oxa23 carbapenemase.</title>
        <authorList>
            <person name="Abouelfetouh A."/>
            <person name="Mattock J."/>
            <person name="Turner D."/>
            <person name="Li E."/>
            <person name="Evans B.A."/>
        </authorList>
    </citation>
    <scope>NUCLEOTIDE SEQUENCE</scope>
    <source>
        <strain evidence="14">A86</strain>
    </source>
</reference>
<evidence type="ECO:0000256" key="7">
    <source>
        <dbReference type="ARBA" id="ARBA00022840"/>
    </source>
</evidence>
<evidence type="ECO:0000256" key="10">
    <source>
        <dbReference type="ARBA" id="ARBA00023204"/>
    </source>
</evidence>
<dbReference type="PANTHER" id="PTHR43152:SF2">
    <property type="entry name" value="DRUG RESISTANCE ABC TRANSPORTER"/>
    <property type="match status" value="1"/>
</dbReference>
<evidence type="ECO:0000256" key="12">
    <source>
        <dbReference type="ARBA" id="ARBA00039316"/>
    </source>
</evidence>
<dbReference type="InterPro" id="IPR027417">
    <property type="entry name" value="P-loop_NTPase"/>
</dbReference>
<evidence type="ECO:0000256" key="1">
    <source>
        <dbReference type="ARBA" id="ARBA00004496"/>
    </source>
</evidence>
<organism evidence="14 15">
    <name type="scientific">Acinetobacter baumannii</name>
    <dbReference type="NCBI Taxonomy" id="470"/>
    <lineage>
        <taxon>Bacteria</taxon>
        <taxon>Pseudomonadati</taxon>
        <taxon>Pseudomonadota</taxon>
        <taxon>Gammaproteobacteria</taxon>
        <taxon>Moraxellales</taxon>
        <taxon>Moraxellaceae</taxon>
        <taxon>Acinetobacter</taxon>
        <taxon>Acinetobacter calcoaceticus/baumannii complex</taxon>
    </lineage>
</organism>
<keyword evidence="6" id="KW-0228">DNA excision</keyword>
<gene>
    <name evidence="14" type="ORF">IAG11_22940</name>
</gene>
<dbReference type="Gene3D" id="1.20.1580.10">
    <property type="entry name" value="ABC transporter ATPase like domain"/>
    <property type="match status" value="1"/>
</dbReference>
<comment type="similarity">
    <text evidence="11">Belongs to the ABC transporter superfamily. UvrA family.</text>
</comment>
<evidence type="ECO:0000256" key="9">
    <source>
        <dbReference type="ARBA" id="ARBA00023125"/>
    </source>
</evidence>
<evidence type="ECO:0000256" key="2">
    <source>
        <dbReference type="ARBA" id="ARBA00022490"/>
    </source>
</evidence>
<dbReference type="GO" id="GO:0006281">
    <property type="term" value="P:DNA repair"/>
    <property type="evidence" value="ECO:0007669"/>
    <property type="project" value="UniProtKB-KW"/>
</dbReference>
<keyword evidence="10" id="KW-0234">DNA repair</keyword>
<protein>
    <recommendedName>
        <fullName evidence="12">UvrABC system protein A</fullName>
    </recommendedName>
    <alternativeName>
        <fullName evidence="13">Excinuclease ABC subunit A</fullName>
    </alternativeName>
</protein>
<keyword evidence="2" id="KW-0963">Cytoplasm</keyword>
<keyword evidence="5" id="KW-0227">DNA damage</keyword>
<dbReference type="PANTHER" id="PTHR43152">
    <property type="entry name" value="UVRABC SYSTEM PROTEIN A"/>
    <property type="match status" value="1"/>
</dbReference>
<evidence type="ECO:0000256" key="4">
    <source>
        <dbReference type="ARBA" id="ARBA00022741"/>
    </source>
</evidence>
<name>A0A8I0FDE4_ACIBA</name>
<sequence length="144" mass="15997">MTKRTINIYGARQNNLKNISLKIPKHKIVVFTGVSGSGKSSLVFETIGAEAQRQINETQDSFVRNRLQHFGVTDVDKIENLNVPVIINQKPLTGNIRSTVATITDIYANLRLLFSRMGEPFVGYSNVFSFNHPNGMCPQCEGIG</sequence>
<dbReference type="SUPFAM" id="SSF52540">
    <property type="entry name" value="P-loop containing nucleoside triphosphate hydrolases"/>
    <property type="match status" value="1"/>
</dbReference>
<feature type="non-terminal residue" evidence="14">
    <location>
        <position position="144"/>
    </location>
</feature>
<evidence type="ECO:0000256" key="8">
    <source>
        <dbReference type="ARBA" id="ARBA00022881"/>
    </source>
</evidence>
<accession>A0A8I0FDE4</accession>
<dbReference type="Proteomes" id="UP000634608">
    <property type="component" value="Unassembled WGS sequence"/>
</dbReference>
<dbReference type="GO" id="GO:0005737">
    <property type="term" value="C:cytoplasm"/>
    <property type="evidence" value="ECO:0007669"/>
    <property type="project" value="UniProtKB-SubCell"/>
</dbReference>
<dbReference type="Gene3D" id="3.40.50.300">
    <property type="entry name" value="P-loop containing nucleotide triphosphate hydrolases"/>
    <property type="match status" value="1"/>
</dbReference>
<dbReference type="GO" id="GO:0003677">
    <property type="term" value="F:DNA binding"/>
    <property type="evidence" value="ECO:0007669"/>
    <property type="project" value="UniProtKB-KW"/>
</dbReference>
<dbReference type="GO" id="GO:0004518">
    <property type="term" value="F:nuclease activity"/>
    <property type="evidence" value="ECO:0007669"/>
    <property type="project" value="UniProtKB-KW"/>
</dbReference>
<keyword evidence="4" id="KW-0547">Nucleotide-binding</keyword>
<keyword evidence="3" id="KW-0677">Repeat</keyword>
<proteinExistence type="inferred from homology"/>
<comment type="caution">
    <text evidence="14">The sequence shown here is derived from an EMBL/GenBank/DDBJ whole genome shotgun (WGS) entry which is preliminary data.</text>
</comment>
<evidence type="ECO:0000313" key="15">
    <source>
        <dbReference type="Proteomes" id="UP000634608"/>
    </source>
</evidence>
<evidence type="ECO:0000256" key="6">
    <source>
        <dbReference type="ARBA" id="ARBA00022769"/>
    </source>
</evidence>
<dbReference type="GO" id="GO:0005524">
    <property type="term" value="F:ATP binding"/>
    <property type="evidence" value="ECO:0007669"/>
    <property type="project" value="UniProtKB-KW"/>
</dbReference>
<comment type="subcellular location">
    <subcellularLocation>
        <location evidence="1">Cytoplasm</location>
    </subcellularLocation>
</comment>
<dbReference type="EMBL" id="JACSVK010000664">
    <property type="protein sequence ID" value="MBD0222682.1"/>
    <property type="molecule type" value="Genomic_DNA"/>
</dbReference>
<evidence type="ECO:0000256" key="11">
    <source>
        <dbReference type="ARBA" id="ARBA00038000"/>
    </source>
</evidence>